<proteinExistence type="predicted"/>
<dbReference type="AlphaFoldDB" id="A0A0V1KSJ9"/>
<keyword evidence="2" id="KW-1185">Reference proteome</keyword>
<protein>
    <submittedName>
        <fullName evidence="1">Uncharacterized protein</fullName>
    </submittedName>
</protein>
<dbReference type="EMBL" id="JYDW01000272">
    <property type="protein sequence ID" value="KRZ50271.1"/>
    <property type="molecule type" value="Genomic_DNA"/>
</dbReference>
<evidence type="ECO:0000313" key="2">
    <source>
        <dbReference type="Proteomes" id="UP000054721"/>
    </source>
</evidence>
<comment type="caution">
    <text evidence="1">The sequence shown here is derived from an EMBL/GenBank/DDBJ whole genome shotgun (WGS) entry which is preliminary data.</text>
</comment>
<name>A0A0V1KSJ9_9BILA</name>
<dbReference type="Proteomes" id="UP000054721">
    <property type="component" value="Unassembled WGS sequence"/>
</dbReference>
<gene>
    <name evidence="1" type="ORF">T02_5143</name>
</gene>
<reference evidence="1 2" key="1">
    <citation type="submission" date="2015-05" db="EMBL/GenBank/DDBJ databases">
        <title>Evolution of Trichinella species and genotypes.</title>
        <authorList>
            <person name="Korhonen P.K."/>
            <person name="Edoardo P."/>
            <person name="Giuseppe L.R."/>
            <person name="Gasser R.B."/>
        </authorList>
    </citation>
    <scope>NUCLEOTIDE SEQUENCE [LARGE SCALE GENOMIC DNA]</scope>
    <source>
        <strain evidence="1">ISS10</strain>
    </source>
</reference>
<organism evidence="1 2">
    <name type="scientific">Trichinella nativa</name>
    <dbReference type="NCBI Taxonomy" id="6335"/>
    <lineage>
        <taxon>Eukaryota</taxon>
        <taxon>Metazoa</taxon>
        <taxon>Ecdysozoa</taxon>
        <taxon>Nematoda</taxon>
        <taxon>Enoplea</taxon>
        <taxon>Dorylaimia</taxon>
        <taxon>Trichinellida</taxon>
        <taxon>Trichinellidae</taxon>
        <taxon>Trichinella</taxon>
    </lineage>
</organism>
<evidence type="ECO:0000313" key="1">
    <source>
        <dbReference type="EMBL" id="KRZ50271.1"/>
    </source>
</evidence>
<sequence length="84" mass="9416">MKIGSPTVENAGFPAYLRVPVSKVSTSRSRSVFLMTLLKSTTIDCPFWPCIIRQSSRTLPALYQLADDTADKNILQSRHLVQTF</sequence>
<accession>A0A0V1KSJ9</accession>